<dbReference type="GO" id="GO:0072546">
    <property type="term" value="C:EMC complex"/>
    <property type="evidence" value="ECO:0007669"/>
    <property type="project" value="TreeGrafter"/>
</dbReference>
<feature type="region of interest" description="Disordered" evidence="6">
    <location>
        <begin position="1"/>
        <end position="23"/>
    </location>
</feature>
<keyword evidence="3" id="KW-0812">Transmembrane</keyword>
<sequence length="156" mass="17479">MSSKQARRNAQEQANGLPRDTLRTLSDTGENVLDFKHSNFSQEHSAISSTSKAQSLAQQHAGSTLPVDIRVETMVATLAVCLGIVIGSEKLHPIRWQVWAGKIERVGKAGFLDGNGQVDRDFRGSPFRMLEYRPSFLDIRRQRLAFAKWVKARDTL</sequence>
<evidence type="ECO:0000256" key="6">
    <source>
        <dbReference type="SAM" id="MobiDB-lite"/>
    </source>
</evidence>
<dbReference type="RefSeq" id="XP_065987991.1">
    <property type="nucleotide sequence ID" value="XM_066131798.1"/>
</dbReference>
<gene>
    <name evidence="7" type="ORF">G6M90_00g109970</name>
</gene>
<evidence type="ECO:0000256" key="3">
    <source>
        <dbReference type="ARBA" id="ARBA00022692"/>
    </source>
</evidence>
<dbReference type="Proteomes" id="UP000510686">
    <property type="component" value="Chromosome 7"/>
</dbReference>
<keyword evidence="8" id="KW-1185">Reference proteome</keyword>
<dbReference type="InterPro" id="IPR053279">
    <property type="entry name" value="EMC_subunit"/>
</dbReference>
<reference evidence="7 8" key="1">
    <citation type="submission" date="2020-07" db="EMBL/GenBank/DDBJ databases">
        <title>Telomere length de novo assembly of all 7 chromosomes of the fungus, Metarhizium brunneum, using a novel assembly pipeline.</title>
        <authorList>
            <person name="Saud z."/>
            <person name="Kortsinoglou A."/>
            <person name="Kouvelis V.N."/>
            <person name="Butt T.M."/>
        </authorList>
    </citation>
    <scope>NUCLEOTIDE SEQUENCE [LARGE SCALE GENOMIC DNA]</scope>
    <source>
        <strain evidence="7 8">4556</strain>
    </source>
</reference>
<comment type="subcellular location">
    <subcellularLocation>
        <location evidence="1">Endomembrane system</location>
        <topology evidence="1">Multi-pass membrane protein</topology>
    </subcellularLocation>
</comment>
<comment type="similarity">
    <text evidence="2">Belongs to the membrane magnesium transporter (TC 1.A.67) family.</text>
</comment>
<evidence type="ECO:0000256" key="2">
    <source>
        <dbReference type="ARBA" id="ARBA00006109"/>
    </source>
</evidence>
<dbReference type="AlphaFoldDB" id="A0A7D5V5Z4"/>
<dbReference type="PANTHER" id="PTHR28144">
    <property type="entry name" value="ER MEMBRANE PROTEIN COMPLEX SUBUNIT 5"/>
    <property type="match status" value="1"/>
</dbReference>
<evidence type="ECO:0000313" key="8">
    <source>
        <dbReference type="Proteomes" id="UP000510686"/>
    </source>
</evidence>
<dbReference type="EMBL" id="CP058938">
    <property type="protein sequence ID" value="QLI74733.1"/>
    <property type="molecule type" value="Genomic_DNA"/>
</dbReference>
<dbReference type="PANTHER" id="PTHR28144:SF1">
    <property type="entry name" value="ER MEMBRANE PROTEIN COMPLEX SUBUNIT 5"/>
    <property type="match status" value="1"/>
</dbReference>
<proteinExistence type="inferred from homology"/>
<dbReference type="KEGG" id="mbrn:26243246"/>
<evidence type="ECO:0000256" key="4">
    <source>
        <dbReference type="ARBA" id="ARBA00022989"/>
    </source>
</evidence>
<protein>
    <submittedName>
        <fullName evidence="7">Uncharacterized protein</fullName>
    </submittedName>
</protein>
<keyword evidence="4" id="KW-1133">Transmembrane helix</keyword>
<dbReference type="InterPro" id="IPR018937">
    <property type="entry name" value="MMgT"/>
</dbReference>
<dbReference type="GeneID" id="26243246"/>
<evidence type="ECO:0000256" key="1">
    <source>
        <dbReference type="ARBA" id="ARBA00004127"/>
    </source>
</evidence>
<name>A0A7D5V5Z4_9HYPO</name>
<organism evidence="7 8">
    <name type="scientific">Metarhizium brunneum</name>
    <dbReference type="NCBI Taxonomy" id="500148"/>
    <lineage>
        <taxon>Eukaryota</taxon>
        <taxon>Fungi</taxon>
        <taxon>Dikarya</taxon>
        <taxon>Ascomycota</taxon>
        <taxon>Pezizomycotina</taxon>
        <taxon>Sordariomycetes</taxon>
        <taxon>Hypocreomycetidae</taxon>
        <taxon>Hypocreales</taxon>
        <taxon>Clavicipitaceae</taxon>
        <taxon>Metarhizium</taxon>
    </lineage>
</organism>
<dbReference type="Pfam" id="PF10270">
    <property type="entry name" value="MMgT"/>
    <property type="match status" value="1"/>
</dbReference>
<evidence type="ECO:0000313" key="7">
    <source>
        <dbReference type="EMBL" id="QLI74733.1"/>
    </source>
</evidence>
<evidence type="ECO:0000256" key="5">
    <source>
        <dbReference type="ARBA" id="ARBA00023136"/>
    </source>
</evidence>
<dbReference type="GO" id="GO:0034975">
    <property type="term" value="P:protein folding in endoplasmic reticulum"/>
    <property type="evidence" value="ECO:0007669"/>
    <property type="project" value="TreeGrafter"/>
</dbReference>
<dbReference type="OrthoDB" id="44756at2759"/>
<keyword evidence="5" id="KW-0472">Membrane</keyword>
<accession>A0A7D5V5Z4</accession>